<keyword evidence="5" id="KW-0472">Membrane</keyword>
<dbReference type="Pfam" id="PF24598">
    <property type="entry name" value="DOP1_C"/>
    <property type="match status" value="1"/>
</dbReference>
<evidence type="ECO:0000256" key="2">
    <source>
        <dbReference type="ARBA" id="ARBA00022448"/>
    </source>
</evidence>
<reference evidence="10 11" key="1">
    <citation type="submission" date="2014-11" db="EMBL/GenBank/DDBJ databases">
        <authorList>
            <person name="Wibberg Daniel"/>
        </authorList>
    </citation>
    <scope>NUCLEOTIDE SEQUENCE [LARGE SCALE GENOMIC DNA]</scope>
    <source>
        <strain evidence="10">Rhizoctonia solani AG1-IB 7/3/14</strain>
    </source>
</reference>
<dbReference type="GO" id="GO:0005802">
    <property type="term" value="C:trans-Golgi network"/>
    <property type="evidence" value="ECO:0007669"/>
    <property type="project" value="TreeGrafter"/>
</dbReference>
<dbReference type="STRING" id="1108050.A0A0B7FYT3"/>
<dbReference type="GO" id="GO:0005829">
    <property type="term" value="C:cytosol"/>
    <property type="evidence" value="ECO:0007669"/>
    <property type="project" value="GOC"/>
</dbReference>
<dbReference type="Proteomes" id="UP000059188">
    <property type="component" value="Unassembled WGS sequence"/>
</dbReference>
<dbReference type="SUPFAM" id="SSF48371">
    <property type="entry name" value="ARM repeat"/>
    <property type="match status" value="1"/>
</dbReference>
<evidence type="ECO:0000256" key="4">
    <source>
        <dbReference type="ARBA" id="ARBA00023034"/>
    </source>
</evidence>
<dbReference type="InterPro" id="IPR007249">
    <property type="entry name" value="DOP1_N"/>
</dbReference>
<keyword evidence="3" id="KW-0653">Protein transport</keyword>
<comment type="subcellular location">
    <subcellularLocation>
        <location evidence="1">Golgi apparatus membrane</location>
        <topology evidence="1">Peripheral membrane protein</topology>
    </subcellularLocation>
</comment>
<dbReference type="PANTHER" id="PTHR14042:SF24">
    <property type="entry name" value="PROTEIN DOPEY-1 HOMOLOG"/>
    <property type="match status" value="1"/>
</dbReference>
<dbReference type="Pfam" id="PF24597">
    <property type="entry name" value="TPR_DOP1_M"/>
    <property type="match status" value="1"/>
</dbReference>
<dbReference type="InterPro" id="IPR056457">
    <property type="entry name" value="DOP1_C"/>
</dbReference>
<feature type="domain" description="DOP1-like C-terminal" evidence="9">
    <location>
        <begin position="1295"/>
        <end position="1783"/>
    </location>
</feature>
<evidence type="ECO:0000256" key="5">
    <source>
        <dbReference type="ARBA" id="ARBA00023136"/>
    </source>
</evidence>
<proteinExistence type="inferred from homology"/>
<feature type="domain" description="DOP1-like middle TPR" evidence="8">
    <location>
        <begin position="325"/>
        <end position="504"/>
    </location>
</feature>
<keyword evidence="11" id="KW-1185">Reference proteome</keyword>
<sequence>MSDKETQTTIIVHARDTLTIPDTLANDPKYKKYVAQVDRCLATFDNVHEWADFIAFLTKLLKAFQSYMQFKEIPRKLVVAKRLAQCLNPALPNGVHQRALDVYSHVLAVLGLDGLKRDLLLWSSGLFPFFEYAATSVKPALLNLYDTHFLPLGNLLRPATRAMILALLPGLEEEAGEFFDKVLALLDRLSGMVGPAFFFQNVWLVLVTSPTSRAPALNLLMRRLPKLGPDDDLSGVVGSDAGLMIRAFAAALEDDNMLVRRGTLELLCSTLRMDGTIMKKAQPPDQAILMRAATAVVLRRDLSLSRRLFTWLLGGSEQPATQVAYLKTNGLGLLVSTLKDDMYGLDDTGDTRPFKIFVSLLDRWEIGGPLTELLIVDAFGALKNALERSPDNTDLTTAANTLYEATEPQILWQQLYTTARNEVVGGKSDLKALGMIRFILSTFKTHEPEVQSIHLPAVFTALTELCRILVVRQANAVQFDAIQLTIRIVSDAIPHIPSAALLEKLELSQPAPILELPTSPLSPTDTQVISPNLEQLEIEPPPPLPPSYGAISRADTFYGIASSDDPGLSLTGRPVDSAPLCSFFEDAVAICKHPFVELGSGLMGSLLVRLKDKTDVSVAIEWKPEEWADSIVRELQTVPSFTVVDSVIGLVIRLCRSSIVMPALTVGKRPQIEVLINLLLGYLRPKYTPYHVRAVQLLWELQAIVSHHEFESVIAKTLSSQKLGQSDAYEAFGVFWRLTDDSLVPGYRCKIPLLIVLDTLKSEDIHVHRVGETWMRCSLKSYIRVIEPVLFDLLDPSIKRAPATFAFNGRDTRGYTYERPMDQRKLAYVLECLLSVIRYGGQGFGRVARTTLIQRSLYPGLMTRAEVGQVAHPNTTFLDVLVEVLLRILQSEPKPQLVGQMQALNGYLHTVALDTLQAIVSRGEVDLPTLETIEATIVSKLYMSVHTDRVDLQNKLLHVLHSTIFAATSTASLTPGTAPGSPRLVPGKIALLPGSSVDELASTDSQPAKLSGSINPLLIQTITDGITRTSHTPILQHWIDFVLMTIPHFQQSQVQVVLPLVDCVCKQLRVALNSIQDLTQARSNGGLDYISHVTDAEFIVLLNALERLMLLAITRNSDPGPVEEDDAASEKETSGLFGIVSTVFNSESHSNSTAEKIVPLSPSYRCLFDSISILHSLWIASAWNPSTPPHAIDESISLTYGRARMRCRKVFERVFRVQSADVLEILVDCWDKGGSSSDVTLRTFEIVDLLAASAQTVIHMLCESISMRSTVGPGDRSRRGSAGNTTLSDTTLFRFMQEYLAKLEGPVVNQVWTRLMSLLKDITANVPAHRGQVFPALKCLIAAAEKQAMTTALDDRRTKKDLQDTMAKLIDACLHTSGRSVDGLASRKGTREALASGSANGRASPLSVHRVRTDSITNEKVVASPADDSARVAAAWETDLPDEINLFFARRLIPNLRKFMVENDKVISVCTNIVYYVINPAIRSKVKNAIDNQPTIMIMMEELVKQQVAVRAWRPPLAEAFEDQRFFARDPDAGLGWCPLIRAYILSDKLAIPDIIGRVTTTSSNNIFTNREAEALARTISLRRLSFAIYCGDTNGCLSYLPSIQEKLVELLRWTSAEPIVHSEVFLCVRILLCRLSPHNLSSFWPVIVTELIRIFDSALVDPPSDSSDELLLLLAACKCVDLMLVLQTPEFQIHQWMFVTDTLDAVYRPDGWIPASLMDQLGEVIGSLPKLEQSNTSVQVTFTGQASKRRPLLGAVRRTERLGELVPFFSHVSIALYEGVYAGAGPDMDEIERGLLEEMFGG</sequence>
<dbReference type="InterPro" id="IPR016024">
    <property type="entry name" value="ARM-type_fold"/>
</dbReference>
<evidence type="ECO:0000313" key="10">
    <source>
        <dbReference type="EMBL" id="CEL63071.1"/>
    </source>
</evidence>
<gene>
    <name evidence="10" type="ORF">RSOLAG1IB_10695</name>
</gene>
<dbReference type="GO" id="GO:0015031">
    <property type="term" value="P:protein transport"/>
    <property type="evidence" value="ECO:0007669"/>
    <property type="project" value="UniProtKB-KW"/>
</dbReference>
<dbReference type="PANTHER" id="PTHR14042">
    <property type="entry name" value="DOPEY-RELATED"/>
    <property type="match status" value="1"/>
</dbReference>
<evidence type="ECO:0000256" key="6">
    <source>
        <dbReference type="ARBA" id="ARBA00046326"/>
    </source>
</evidence>
<dbReference type="InterPro" id="IPR056458">
    <property type="entry name" value="TPR_DOP1_M"/>
</dbReference>
<dbReference type="Pfam" id="PF04118">
    <property type="entry name" value="Dopey_N"/>
    <property type="match status" value="1"/>
</dbReference>
<feature type="domain" description="DOP1 N-terminal" evidence="7">
    <location>
        <begin position="27"/>
        <end position="315"/>
    </location>
</feature>
<dbReference type="GO" id="GO:0000139">
    <property type="term" value="C:Golgi membrane"/>
    <property type="evidence" value="ECO:0007669"/>
    <property type="project" value="UniProtKB-SubCell"/>
</dbReference>
<dbReference type="GO" id="GO:0006895">
    <property type="term" value="P:Golgi to endosome transport"/>
    <property type="evidence" value="ECO:0007669"/>
    <property type="project" value="InterPro"/>
</dbReference>
<dbReference type="GO" id="GO:0005768">
    <property type="term" value="C:endosome"/>
    <property type="evidence" value="ECO:0007669"/>
    <property type="project" value="TreeGrafter"/>
</dbReference>
<dbReference type="OrthoDB" id="297643at2759"/>
<evidence type="ECO:0000256" key="3">
    <source>
        <dbReference type="ARBA" id="ARBA00022927"/>
    </source>
</evidence>
<keyword evidence="4" id="KW-0333">Golgi apparatus</keyword>
<dbReference type="InterPro" id="IPR040314">
    <property type="entry name" value="DOP1"/>
</dbReference>
<name>A0A0B7FYT3_THACB</name>
<evidence type="ECO:0000259" key="9">
    <source>
        <dbReference type="Pfam" id="PF24598"/>
    </source>
</evidence>
<protein>
    <submittedName>
        <fullName evidence="10">Protein dopey</fullName>
    </submittedName>
</protein>
<evidence type="ECO:0000259" key="7">
    <source>
        <dbReference type="Pfam" id="PF04118"/>
    </source>
</evidence>
<evidence type="ECO:0000256" key="1">
    <source>
        <dbReference type="ARBA" id="ARBA00004395"/>
    </source>
</evidence>
<keyword evidence="2" id="KW-0813">Transport</keyword>
<comment type="similarity">
    <text evidence="6">Belongs to the DOP1 family.</text>
</comment>
<organism evidence="10 11">
    <name type="scientific">Thanatephorus cucumeris (strain AG1-IB / isolate 7/3/14)</name>
    <name type="common">Lettuce bottom rot fungus</name>
    <name type="synonym">Rhizoctonia solani</name>
    <dbReference type="NCBI Taxonomy" id="1108050"/>
    <lineage>
        <taxon>Eukaryota</taxon>
        <taxon>Fungi</taxon>
        <taxon>Dikarya</taxon>
        <taxon>Basidiomycota</taxon>
        <taxon>Agaricomycotina</taxon>
        <taxon>Agaricomycetes</taxon>
        <taxon>Cantharellales</taxon>
        <taxon>Ceratobasidiaceae</taxon>
        <taxon>Rhizoctonia</taxon>
        <taxon>Rhizoctonia solani AG-1</taxon>
    </lineage>
</organism>
<dbReference type="EMBL" id="LN679178">
    <property type="protein sequence ID" value="CEL63071.1"/>
    <property type="molecule type" value="Genomic_DNA"/>
</dbReference>
<evidence type="ECO:0000259" key="8">
    <source>
        <dbReference type="Pfam" id="PF24597"/>
    </source>
</evidence>
<evidence type="ECO:0000313" key="11">
    <source>
        <dbReference type="Proteomes" id="UP000059188"/>
    </source>
</evidence>
<accession>A0A0B7FYT3</accession>